<keyword evidence="3" id="KW-1185">Reference proteome</keyword>
<dbReference type="GeneID" id="93294065"/>
<dbReference type="RefSeq" id="WP_010655216.1">
    <property type="nucleotide sequence ID" value="NZ_JAPHOO010000002.1"/>
</dbReference>
<dbReference type="Proteomes" id="UP000254554">
    <property type="component" value="Unassembled WGS sequence"/>
</dbReference>
<gene>
    <name evidence="2" type="ORF">NCTC11370_03200</name>
</gene>
<evidence type="ECO:0000313" key="2">
    <source>
        <dbReference type="EMBL" id="STO23096.1"/>
    </source>
</evidence>
<proteinExistence type="predicted"/>
<evidence type="ECO:0000256" key="1">
    <source>
        <dbReference type="SAM" id="MobiDB-lite"/>
    </source>
</evidence>
<name>A0A377GE68_9GAMM</name>
<accession>A0A377GE68</accession>
<feature type="region of interest" description="Disordered" evidence="1">
    <location>
        <begin position="37"/>
        <end position="63"/>
    </location>
</feature>
<organism evidence="2 3">
    <name type="scientific">Fluoribacter dumoffii</name>
    <dbReference type="NCBI Taxonomy" id="463"/>
    <lineage>
        <taxon>Bacteria</taxon>
        <taxon>Pseudomonadati</taxon>
        <taxon>Pseudomonadota</taxon>
        <taxon>Gammaproteobacteria</taxon>
        <taxon>Legionellales</taxon>
        <taxon>Legionellaceae</taxon>
        <taxon>Fluoribacter</taxon>
    </lineage>
</organism>
<reference evidence="2 3" key="1">
    <citation type="submission" date="2018-06" db="EMBL/GenBank/DDBJ databases">
        <authorList>
            <consortium name="Pathogen Informatics"/>
            <person name="Doyle S."/>
        </authorList>
    </citation>
    <scope>NUCLEOTIDE SEQUENCE [LARGE SCALE GENOMIC DNA]</scope>
    <source>
        <strain evidence="2 3">NCTC11370</strain>
    </source>
</reference>
<protein>
    <submittedName>
        <fullName evidence="2">Uncharacterized protein</fullName>
    </submittedName>
</protein>
<sequence length="63" mass="6192">MSLMNPFKKVILVLCLFGAALFISSCTVNKPFSSTNEKGFGGEGSGEGGSGHGGIGGVGGGAR</sequence>
<dbReference type="EMBL" id="UGGT01000001">
    <property type="protein sequence ID" value="STO23096.1"/>
    <property type="molecule type" value="Genomic_DNA"/>
</dbReference>
<dbReference type="AlphaFoldDB" id="A0A377GE68"/>
<evidence type="ECO:0000313" key="3">
    <source>
        <dbReference type="Proteomes" id="UP000254554"/>
    </source>
</evidence>
<feature type="compositionally biased region" description="Gly residues" evidence="1">
    <location>
        <begin position="39"/>
        <end position="63"/>
    </location>
</feature>